<dbReference type="RefSeq" id="XP_001890975.1">
    <property type="nucleotide sequence ID" value="XM_001890940.1"/>
</dbReference>
<dbReference type="Proteomes" id="UP000001194">
    <property type="component" value="Unassembled WGS sequence"/>
</dbReference>
<organism evidence="4">
    <name type="scientific">Laccaria bicolor (strain S238N-H82 / ATCC MYA-4686)</name>
    <name type="common">Bicoloured deceiver</name>
    <name type="synonym">Laccaria laccata var. bicolor</name>
    <dbReference type="NCBI Taxonomy" id="486041"/>
    <lineage>
        <taxon>Eukaryota</taxon>
        <taxon>Fungi</taxon>
        <taxon>Dikarya</taxon>
        <taxon>Basidiomycota</taxon>
        <taxon>Agaricomycotina</taxon>
        <taxon>Agaricomycetes</taxon>
        <taxon>Agaricomycetidae</taxon>
        <taxon>Agaricales</taxon>
        <taxon>Agaricineae</taxon>
        <taxon>Hydnangiaceae</taxon>
        <taxon>Laccaria</taxon>
    </lineage>
</organism>
<dbReference type="GeneID" id="6086630"/>
<dbReference type="KEGG" id="lbc:LACBIDRAFT_306666"/>
<proteinExistence type="predicted"/>
<dbReference type="KEGG" id="lbc:LACBIDRAFT_306667"/>
<dbReference type="OrthoDB" id="508204at2759"/>
<dbReference type="STRING" id="486041.B0DNI6"/>
<dbReference type="GO" id="GO:0004851">
    <property type="term" value="F:uroporphyrin-III C-methyltransferase activity"/>
    <property type="evidence" value="ECO:0007669"/>
    <property type="project" value="TreeGrafter"/>
</dbReference>
<dbReference type="AlphaFoldDB" id="B0DNI6"/>
<dbReference type="PANTHER" id="PTHR45790">
    <property type="entry name" value="SIROHEME SYNTHASE-RELATED"/>
    <property type="match status" value="1"/>
</dbReference>
<gene>
    <name evidence="1" type="ORF">LACBIDRAFT_303005</name>
    <name evidence="2" type="ORF">LACBIDRAFT_306666</name>
    <name evidence="3" type="ORF">LACBIDRAFT_306667</name>
</gene>
<evidence type="ECO:0000313" key="2">
    <source>
        <dbReference type="EMBL" id="EDR03945.1"/>
    </source>
</evidence>
<dbReference type="RefSeq" id="XP_001885514.1">
    <property type="nucleotide sequence ID" value="XM_001885479.1"/>
</dbReference>
<dbReference type="EMBL" id="DS547310">
    <property type="protein sequence ID" value="EDQ98374.1"/>
    <property type="molecule type" value="Genomic_DNA"/>
</dbReference>
<keyword evidence="4" id="KW-1185">Reference proteome</keyword>
<reference evidence="2 4" key="1">
    <citation type="journal article" date="2008" name="Nature">
        <title>The genome of Laccaria bicolor provides insights into mycorrhizal symbiosis.</title>
        <authorList>
            <person name="Martin F."/>
            <person name="Aerts A."/>
            <person name="Ahren D."/>
            <person name="Brun A."/>
            <person name="Danchin E.G.J."/>
            <person name="Duchaussoy F."/>
            <person name="Gibon J."/>
            <person name="Kohler A."/>
            <person name="Lindquist E."/>
            <person name="Pereda V."/>
            <person name="Salamov A."/>
            <person name="Shapiro H.J."/>
            <person name="Wuyts J."/>
            <person name="Blaudez D."/>
            <person name="Buee M."/>
            <person name="Brokstein P."/>
            <person name="Canbaeck B."/>
            <person name="Cohen D."/>
            <person name="Courty P.E."/>
            <person name="Coutinho P.M."/>
            <person name="Delaruelle C."/>
            <person name="Detter J.C."/>
            <person name="Deveau A."/>
            <person name="DiFazio S."/>
            <person name="Duplessis S."/>
            <person name="Fraissinet-Tachet L."/>
            <person name="Lucic E."/>
            <person name="Frey-Klett P."/>
            <person name="Fourrey C."/>
            <person name="Feussner I."/>
            <person name="Gay G."/>
            <person name="Grimwood J."/>
            <person name="Hoegger P.J."/>
            <person name="Jain P."/>
            <person name="Kilaru S."/>
            <person name="Labbe J."/>
            <person name="Lin Y.C."/>
            <person name="Legue V."/>
            <person name="Le Tacon F."/>
            <person name="Marmeisse R."/>
            <person name="Melayah D."/>
            <person name="Montanini B."/>
            <person name="Muratet M."/>
            <person name="Nehls U."/>
            <person name="Niculita-Hirzel H."/>
            <person name="Oudot-Le Secq M.P."/>
            <person name="Peter M."/>
            <person name="Quesneville H."/>
            <person name="Rajashekar B."/>
            <person name="Reich M."/>
            <person name="Rouhier N."/>
            <person name="Schmutz J."/>
            <person name="Yin T."/>
            <person name="Chalot M."/>
            <person name="Henrissat B."/>
            <person name="Kuees U."/>
            <person name="Lucas S."/>
            <person name="Van de Peer Y."/>
            <person name="Podila G.K."/>
            <person name="Polle A."/>
            <person name="Pukkila P.J."/>
            <person name="Richardson P.M."/>
            <person name="Rouze P."/>
            <person name="Sanders I.R."/>
            <person name="Stajich J.E."/>
            <person name="Tunlid A."/>
            <person name="Tuskan G."/>
            <person name="Grigoriev I.V."/>
        </authorList>
    </citation>
    <scope>NUCLEOTIDE SEQUENCE [LARGE SCALE GENOMIC DNA]</scope>
    <source>
        <strain evidence="4">S238N-H82 / ATCC MYA-4686</strain>
    </source>
</reference>
<sequence>MPSKTELIIAKKFLGNADESQEEMVHFAVEGARKWFVRSSIGSEEAVFSRARGFEPILVSGISSALVGPTFGGIPLTHHGVASSMVVWGGVGAGYRCQSIRWLF</sequence>
<accession>B0DNI6</accession>
<evidence type="ECO:0000313" key="4">
    <source>
        <dbReference type="Proteomes" id="UP000001194"/>
    </source>
</evidence>
<dbReference type="GeneID" id="6081137"/>
<dbReference type="RefSeq" id="XP_001885513.1">
    <property type="nucleotide sequence ID" value="XM_001885478.1"/>
</dbReference>
<dbReference type="EMBL" id="DS547121">
    <property type="protein sequence ID" value="EDR03945.1"/>
    <property type="molecule type" value="Genomic_DNA"/>
</dbReference>
<evidence type="ECO:0000313" key="3">
    <source>
        <dbReference type="EMBL" id="EDR03946.1"/>
    </source>
</evidence>
<dbReference type="InParanoid" id="B0DNI6"/>
<dbReference type="InterPro" id="IPR035996">
    <property type="entry name" value="4pyrrol_Methylase_sf"/>
</dbReference>
<dbReference type="InterPro" id="IPR050161">
    <property type="entry name" value="Siro_Cobalamin_biosynth"/>
</dbReference>
<dbReference type="SUPFAM" id="SSF53790">
    <property type="entry name" value="Tetrapyrrole methylase"/>
    <property type="match status" value="1"/>
</dbReference>
<evidence type="ECO:0000313" key="1">
    <source>
        <dbReference type="EMBL" id="EDQ98374.1"/>
    </source>
</evidence>
<dbReference type="EMBL" id="DS547121">
    <property type="protein sequence ID" value="EDR03946.1"/>
    <property type="molecule type" value="Genomic_DNA"/>
</dbReference>
<name>B0DNI6_LACBS</name>
<protein>
    <submittedName>
        <fullName evidence="2">Predicted protein</fullName>
    </submittedName>
</protein>
<dbReference type="PANTHER" id="PTHR45790:SF6">
    <property type="entry name" value="UROPORPHYRINOGEN-III C-METHYLTRANSFERASE"/>
    <property type="match status" value="1"/>
</dbReference>
<dbReference type="GeneID" id="6081038"/>
<dbReference type="GO" id="GO:0019354">
    <property type="term" value="P:siroheme biosynthetic process"/>
    <property type="evidence" value="ECO:0007669"/>
    <property type="project" value="TreeGrafter"/>
</dbReference>
<dbReference type="KEGG" id="lbc:LACBIDRAFT_303005"/>
<dbReference type="HOGENOM" id="CLU_177940_0_0_1"/>